<gene>
    <name evidence="2" type="ORF">QE109_05590</name>
</gene>
<accession>A0ABT6NB11</accession>
<comment type="caution">
    <text evidence="2">The sequence shown here is derived from an EMBL/GenBank/DDBJ whole genome shotgun (WGS) entry which is preliminary data.</text>
</comment>
<evidence type="ECO:0000256" key="1">
    <source>
        <dbReference type="SAM" id="MobiDB-lite"/>
    </source>
</evidence>
<evidence type="ECO:0000313" key="3">
    <source>
        <dbReference type="Proteomes" id="UP001158045"/>
    </source>
</evidence>
<dbReference type="Proteomes" id="UP001158045">
    <property type="component" value="Unassembled WGS sequence"/>
</dbReference>
<organism evidence="2 3">
    <name type="scientific">Fusibacter bizertensis</name>
    <dbReference type="NCBI Taxonomy" id="1488331"/>
    <lineage>
        <taxon>Bacteria</taxon>
        <taxon>Bacillati</taxon>
        <taxon>Bacillota</taxon>
        <taxon>Clostridia</taxon>
        <taxon>Eubacteriales</taxon>
        <taxon>Eubacteriales Family XII. Incertae Sedis</taxon>
        <taxon>Fusibacter</taxon>
    </lineage>
</organism>
<name>A0ABT6NB11_9FIRM</name>
<feature type="region of interest" description="Disordered" evidence="1">
    <location>
        <begin position="1"/>
        <end position="27"/>
    </location>
</feature>
<dbReference type="RefSeq" id="WP_281093428.1">
    <property type="nucleotide sequence ID" value="NZ_JARYZI010000003.1"/>
</dbReference>
<proteinExistence type="predicted"/>
<evidence type="ECO:0000313" key="2">
    <source>
        <dbReference type="EMBL" id="MDH8677608.1"/>
    </source>
</evidence>
<protein>
    <submittedName>
        <fullName evidence="2">Uncharacterized protein</fullName>
    </submittedName>
</protein>
<sequence length="205" mass="23444">MSNITKSSAISNYRNGPTSKVKSTRSNQIVTHVYGKGETHNTPNHRSGNEQFIVDAFYSNAHNLKASFVRLSSHDTDEDHIKNYYRTHEEEVLSGAESLLEAIRNIVESSRSCDRIYGTHFGFLVESILNDYENQLSSIGITHKSYNYSLNKNIFFNVICTSPESFKFLFRLPDGMMELLARVYLKIQGITDSTRIQGRIIDYRT</sequence>
<reference evidence="2 3" key="1">
    <citation type="submission" date="2023-04" db="EMBL/GenBank/DDBJ databases">
        <title>Fusibacter bizertensis strain WBS, isolated from littoral bottom sediments of the Arctic seas - biochemical and genomic analysis.</title>
        <authorList>
            <person name="Brioukhanov A.L."/>
        </authorList>
    </citation>
    <scope>NUCLEOTIDE SEQUENCE [LARGE SCALE GENOMIC DNA]</scope>
    <source>
        <strain evidence="2 3">WBS</strain>
    </source>
</reference>
<dbReference type="EMBL" id="JARYZI010000003">
    <property type="protein sequence ID" value="MDH8677608.1"/>
    <property type="molecule type" value="Genomic_DNA"/>
</dbReference>
<keyword evidence="3" id="KW-1185">Reference proteome</keyword>